<dbReference type="EMBL" id="QLMK01000014">
    <property type="protein sequence ID" value="RAK26375.1"/>
    <property type="molecule type" value="Genomic_DNA"/>
</dbReference>
<dbReference type="Proteomes" id="UP000249453">
    <property type="component" value="Unassembled WGS sequence"/>
</dbReference>
<name>A0A364JSS7_9HYPH</name>
<reference evidence="1 2" key="1">
    <citation type="submission" date="2018-06" db="EMBL/GenBank/DDBJ databases">
        <title>Genomic Encyclopedia of Type Strains, Phase IV (KMG-IV): sequencing the most valuable type-strain genomes for metagenomic binning, comparative biology and taxonomic classification.</title>
        <authorList>
            <person name="Goeker M."/>
        </authorList>
    </citation>
    <scope>NUCLEOTIDE SEQUENCE [LARGE SCALE GENOMIC DNA]</scope>
    <source>
        <strain evidence="1 2">DSM 26720</strain>
    </source>
</reference>
<dbReference type="Pfam" id="PF05521">
    <property type="entry name" value="Phage_HCP"/>
    <property type="match status" value="1"/>
</dbReference>
<protein>
    <submittedName>
        <fullName evidence="1">Head-tail adaptor</fullName>
    </submittedName>
</protein>
<gene>
    <name evidence="1" type="ORF">C7374_11461</name>
</gene>
<evidence type="ECO:0000313" key="2">
    <source>
        <dbReference type="Proteomes" id="UP000249453"/>
    </source>
</evidence>
<dbReference type="InterPro" id="IPR008767">
    <property type="entry name" value="Phage_SPP1_head-tail_adaptor"/>
</dbReference>
<keyword evidence="2" id="KW-1185">Reference proteome</keyword>
<dbReference type="RefSeq" id="WP_245412669.1">
    <property type="nucleotide sequence ID" value="NZ_JBHEEY010000010.1"/>
</dbReference>
<proteinExistence type="predicted"/>
<comment type="caution">
    <text evidence="1">The sequence shown here is derived from an EMBL/GenBank/DDBJ whole genome shotgun (WGS) entry which is preliminary data.</text>
</comment>
<sequence>MTTRSAGAMRGLVHIQQYIEGDDGYGGTLMGWETRATVAASFLPLRGSEAVMASRLAGKQPYVVAIRSSALTRQITPAWRLIDARAGNNDQGEPKRVFDIKAISDPDGKNAWLEVLCEEVVT</sequence>
<evidence type="ECO:0000313" key="1">
    <source>
        <dbReference type="EMBL" id="RAK26375.1"/>
    </source>
</evidence>
<dbReference type="AlphaFoldDB" id="A0A364JSS7"/>
<dbReference type="Gene3D" id="2.40.10.270">
    <property type="entry name" value="Bacteriophage SPP1 head-tail adaptor protein"/>
    <property type="match status" value="1"/>
</dbReference>
<organism evidence="1 2">
    <name type="scientific">Falsochrobactrum ovis</name>
    <dbReference type="NCBI Taxonomy" id="1293442"/>
    <lineage>
        <taxon>Bacteria</taxon>
        <taxon>Pseudomonadati</taxon>
        <taxon>Pseudomonadota</taxon>
        <taxon>Alphaproteobacteria</taxon>
        <taxon>Hyphomicrobiales</taxon>
        <taxon>Brucellaceae</taxon>
        <taxon>Falsochrobactrum</taxon>
    </lineage>
</organism>
<dbReference type="InterPro" id="IPR038666">
    <property type="entry name" value="SSP1_head-tail_sf"/>
</dbReference>
<accession>A0A364JSS7</accession>